<evidence type="ECO:0000313" key="16">
    <source>
        <dbReference type="Proteomes" id="UP001203297"/>
    </source>
</evidence>
<keyword evidence="5 13" id="KW-0812">Transmembrane</keyword>
<keyword evidence="10 13" id="KW-1133">Transmembrane helix</keyword>
<dbReference type="InterPro" id="IPR005135">
    <property type="entry name" value="Endo/exonuclease/phosphatase"/>
</dbReference>
<evidence type="ECO:0000256" key="12">
    <source>
        <dbReference type="ARBA" id="ARBA00023136"/>
    </source>
</evidence>
<evidence type="ECO:0000313" key="15">
    <source>
        <dbReference type="EMBL" id="KAI0308345.1"/>
    </source>
</evidence>
<evidence type="ECO:0000256" key="13">
    <source>
        <dbReference type="SAM" id="Phobius"/>
    </source>
</evidence>
<keyword evidence="6" id="KW-0479">Metal-binding</keyword>
<dbReference type="GO" id="GO:0046872">
    <property type="term" value="F:metal ion binding"/>
    <property type="evidence" value="ECO:0007669"/>
    <property type="project" value="UniProtKB-KW"/>
</dbReference>
<evidence type="ECO:0000256" key="9">
    <source>
        <dbReference type="ARBA" id="ARBA00022919"/>
    </source>
</evidence>
<evidence type="ECO:0000256" key="3">
    <source>
        <dbReference type="ARBA" id="ARBA00004991"/>
    </source>
</evidence>
<sequence>MSSSAETRISIFSLNCWGLKYVSKHRSERIQAITRFLENSCFDIVALQELWVYADYEIIVSRLSTSLPFSKFFYSGALGAGLAIFSRFPIVAATIHPYSLNGSPLDVIAGDWFVGKAAASVLITHPTLGQVQVFNTHLFAKGGEGGPEHHRAHRLVNAWEFAKLAKQAAELGRYVIAHPHDAPDDGHPRPCFPVRRLGGNPPFAFILSLRTDLYLIPSPSQAIEMYGVTADSPLNTYSAGKRLDVHARASRGKRLDYILFRNPAPPLAPAGPLPTLNAVDAHVLLTDPIPGLPFSYSDHFGISATLQIKYPRQWVDITKIDNKLRTAQKQTPPTISALSTHAPVQISARLAAADTSAVLSALTACHSFARARAKRHLHIFELSVGTLVSLIASARWFPPEALPFVMLGGAVATWLGTTMFYVGFVYGRWEVNALMNVIEELELYRKSVEDVATTGELDAIIKP</sequence>
<feature type="domain" description="Endonuclease/exonuclease/phosphatase" evidence="14">
    <location>
        <begin position="13"/>
        <end position="171"/>
    </location>
</feature>
<dbReference type="PANTHER" id="PTHR16320:SF24">
    <property type="entry name" value="PHOSPHODIESTERASE, PUTATIVE-RELATED"/>
    <property type="match status" value="1"/>
</dbReference>
<comment type="pathway">
    <text evidence="3">Sphingolipid metabolism.</text>
</comment>
<keyword evidence="16" id="KW-1185">Reference proteome</keyword>
<organism evidence="15 16">
    <name type="scientific">Multifurca ochricompacta</name>
    <dbReference type="NCBI Taxonomy" id="376703"/>
    <lineage>
        <taxon>Eukaryota</taxon>
        <taxon>Fungi</taxon>
        <taxon>Dikarya</taxon>
        <taxon>Basidiomycota</taxon>
        <taxon>Agaricomycotina</taxon>
        <taxon>Agaricomycetes</taxon>
        <taxon>Russulales</taxon>
        <taxon>Russulaceae</taxon>
        <taxon>Multifurca</taxon>
    </lineage>
</organism>
<feature type="transmembrane region" description="Helical" evidence="13">
    <location>
        <begin position="404"/>
        <end position="426"/>
    </location>
</feature>
<comment type="pathway">
    <text evidence="2">Lipid metabolism; sphingolipid metabolism.</text>
</comment>
<dbReference type="Proteomes" id="UP001203297">
    <property type="component" value="Unassembled WGS sequence"/>
</dbReference>
<proteinExistence type="inferred from homology"/>
<evidence type="ECO:0000256" key="5">
    <source>
        <dbReference type="ARBA" id="ARBA00022692"/>
    </source>
</evidence>
<keyword evidence="12 13" id="KW-0472">Membrane</keyword>
<evidence type="ECO:0000256" key="4">
    <source>
        <dbReference type="ARBA" id="ARBA00006335"/>
    </source>
</evidence>
<dbReference type="InterPro" id="IPR036691">
    <property type="entry name" value="Endo/exonu/phosph_ase_sf"/>
</dbReference>
<dbReference type="GO" id="GO:0006665">
    <property type="term" value="P:sphingolipid metabolic process"/>
    <property type="evidence" value="ECO:0007669"/>
    <property type="project" value="UniProtKB-KW"/>
</dbReference>
<comment type="caution">
    <text evidence="15">The sequence shown here is derived from an EMBL/GenBank/DDBJ whole genome shotgun (WGS) entry which is preliminary data.</text>
</comment>
<dbReference type="AlphaFoldDB" id="A0AAD4ME21"/>
<dbReference type="Pfam" id="PF03372">
    <property type="entry name" value="Exo_endo_phos"/>
    <property type="match status" value="1"/>
</dbReference>
<keyword evidence="11" id="KW-0443">Lipid metabolism</keyword>
<feature type="transmembrane region" description="Helical" evidence="13">
    <location>
        <begin position="379"/>
        <end position="398"/>
    </location>
</feature>
<name>A0AAD4ME21_9AGAM</name>
<comment type="subcellular location">
    <subcellularLocation>
        <location evidence="1">Membrane</location>
        <topology evidence="1">Multi-pass membrane protein</topology>
    </subcellularLocation>
</comment>
<evidence type="ECO:0000256" key="6">
    <source>
        <dbReference type="ARBA" id="ARBA00022723"/>
    </source>
</evidence>
<keyword evidence="7" id="KW-0378">Hydrolase</keyword>
<dbReference type="SUPFAM" id="SSF56219">
    <property type="entry name" value="DNase I-like"/>
    <property type="match status" value="1"/>
</dbReference>
<dbReference type="GO" id="GO:0016020">
    <property type="term" value="C:membrane"/>
    <property type="evidence" value="ECO:0007669"/>
    <property type="project" value="UniProtKB-SubCell"/>
</dbReference>
<dbReference type="Gene3D" id="3.60.10.10">
    <property type="entry name" value="Endonuclease/exonuclease/phosphatase"/>
    <property type="match status" value="2"/>
</dbReference>
<evidence type="ECO:0000256" key="8">
    <source>
        <dbReference type="ARBA" id="ARBA00022842"/>
    </source>
</evidence>
<keyword evidence="8" id="KW-0460">Magnesium</keyword>
<comment type="similarity">
    <text evidence="4">Belongs to the neutral sphingomyelinase family.</text>
</comment>
<dbReference type="InterPro" id="IPR038772">
    <property type="entry name" value="Sph/SMPD2-like"/>
</dbReference>
<evidence type="ECO:0000256" key="1">
    <source>
        <dbReference type="ARBA" id="ARBA00004141"/>
    </source>
</evidence>
<gene>
    <name evidence="15" type="ORF">B0F90DRAFT_161664</name>
</gene>
<keyword evidence="9" id="KW-0746">Sphingolipid metabolism</keyword>
<evidence type="ECO:0000256" key="2">
    <source>
        <dbReference type="ARBA" id="ARBA00004760"/>
    </source>
</evidence>
<dbReference type="EMBL" id="WTXG01000001">
    <property type="protein sequence ID" value="KAI0308345.1"/>
    <property type="molecule type" value="Genomic_DNA"/>
</dbReference>
<evidence type="ECO:0000256" key="11">
    <source>
        <dbReference type="ARBA" id="ARBA00023098"/>
    </source>
</evidence>
<dbReference type="PANTHER" id="PTHR16320">
    <property type="entry name" value="SPHINGOMYELINASE FAMILY MEMBER"/>
    <property type="match status" value="1"/>
</dbReference>
<evidence type="ECO:0000259" key="14">
    <source>
        <dbReference type="Pfam" id="PF03372"/>
    </source>
</evidence>
<protein>
    <submittedName>
        <fullName evidence="15">Inositol phosphophingolipids phospholipase C</fullName>
    </submittedName>
</protein>
<dbReference type="GO" id="GO:0004767">
    <property type="term" value="F:sphingomyelin phosphodiesterase activity"/>
    <property type="evidence" value="ECO:0007669"/>
    <property type="project" value="InterPro"/>
</dbReference>
<evidence type="ECO:0000256" key="7">
    <source>
        <dbReference type="ARBA" id="ARBA00022801"/>
    </source>
</evidence>
<reference evidence="15" key="1">
    <citation type="journal article" date="2022" name="New Phytol.">
        <title>Evolutionary transition to the ectomycorrhizal habit in the genomes of a hyperdiverse lineage of mushroom-forming fungi.</title>
        <authorList>
            <person name="Looney B."/>
            <person name="Miyauchi S."/>
            <person name="Morin E."/>
            <person name="Drula E."/>
            <person name="Courty P.E."/>
            <person name="Kohler A."/>
            <person name="Kuo A."/>
            <person name="LaButti K."/>
            <person name="Pangilinan J."/>
            <person name="Lipzen A."/>
            <person name="Riley R."/>
            <person name="Andreopoulos W."/>
            <person name="He G."/>
            <person name="Johnson J."/>
            <person name="Nolan M."/>
            <person name="Tritt A."/>
            <person name="Barry K.W."/>
            <person name="Grigoriev I.V."/>
            <person name="Nagy L.G."/>
            <person name="Hibbett D."/>
            <person name="Henrissat B."/>
            <person name="Matheny P.B."/>
            <person name="Labbe J."/>
            <person name="Martin F.M."/>
        </authorList>
    </citation>
    <scope>NUCLEOTIDE SEQUENCE</scope>
    <source>
        <strain evidence="15">BPL690</strain>
    </source>
</reference>
<evidence type="ECO:0000256" key="10">
    <source>
        <dbReference type="ARBA" id="ARBA00022989"/>
    </source>
</evidence>
<accession>A0AAD4ME21</accession>